<sequence>MLRLLCLAGTAMEESKAIPCSPQAPASPQYMDCVRDLEAPQIMLYSAEEILKGQAIPYTPQSPASPRDSDCVNSDCGKVRDLEEADAPVVEQEDPMEFMIRRADLDRLDDLAFHPTRCTFWPDDPAAFEDDMANNHFGAELGVDYKKSVVWRVRVLAGSELTVAATIQRLCTFSNGMPGIETATAIKEFRGSVFVFARAGIDPTKLLRRVAYVKMFPLPRIVDLEEEEKQSVDLLWSWVRIVRPGLYCGDLGKVIQTGARGDAMTVLVVPRLALGERVRRKRELFAPSEAFCSYGGYTFHHGLLALTGIFWYDVSEEYVNPLPEEEALFAGIGGFWAPLKPKVSIAEVGDQVMICGGRWEGYFAEIITLNQESNVQLDLCNQDDRHLVKPFFVPRTEVKLCFGVLDQVEVIRGFYAGDTGYVQAVDWEKRMVDIGQRRTPLLDLRQVDTKKKESLWRKLDGEAQFRLLQVAMDDIRLVNRRREKEKSLPFEQTEVVITGGNAWRGYFGSVIRTSAKGDYVEVAVEGLAVGRPKITLEVGHVLERTTRLPLALAQRLGPAIHLARLRTEPKPPARGSTPEWTRTESEEWAQVQAKAKAQVEAQAEAQANVEAHASTNHWLSDRHLLRARLDVKIENSSNYRNGILEGRTGFIRAQDRLAVPHVAKKPTVQVLVGLQHKMFKIPTQFVYLQTTTEREGETPKEAATSILSQVGATVIIIGEDTEGCQDYVGYVGEVISEYGAVRLDLLKVLPEGEIVLGFADEANKYKRKLILSRLGNDWPWHKLSARGILQVSKKGYPRKVLYTTAKIGGSLMIIQAKSPEKRAEAGTKVLSENKSVLVQGDAGTFRNKGHGSLTDGHLESMQHEQHKWRRRSDKTLAGSYTEEPKVGVSVPFACVVSAASRWEVPADPKLEVGGSEKFSLREPPLPLICELESNLPAKIGFSVDVAESVGRG</sequence>
<comment type="caution">
    <text evidence="2">The sequence shown here is derived from an EMBL/GenBank/DDBJ whole genome shotgun (WGS) entry which is preliminary data.</text>
</comment>
<evidence type="ECO:0000313" key="2">
    <source>
        <dbReference type="EMBL" id="KAJ7752119.1"/>
    </source>
</evidence>
<dbReference type="AlphaFoldDB" id="A0AAD7IYP1"/>
<feature type="region of interest" description="Disordered" evidence="1">
    <location>
        <begin position="850"/>
        <end position="871"/>
    </location>
</feature>
<accession>A0AAD7IYP1</accession>
<reference evidence="2" key="1">
    <citation type="submission" date="2023-03" db="EMBL/GenBank/DDBJ databases">
        <title>Massive genome expansion in bonnet fungi (Mycena s.s.) driven by repeated elements and novel gene families across ecological guilds.</title>
        <authorList>
            <consortium name="Lawrence Berkeley National Laboratory"/>
            <person name="Harder C.B."/>
            <person name="Miyauchi S."/>
            <person name="Viragh M."/>
            <person name="Kuo A."/>
            <person name="Thoen E."/>
            <person name="Andreopoulos B."/>
            <person name="Lu D."/>
            <person name="Skrede I."/>
            <person name="Drula E."/>
            <person name="Henrissat B."/>
            <person name="Morin E."/>
            <person name="Kohler A."/>
            <person name="Barry K."/>
            <person name="LaButti K."/>
            <person name="Morin E."/>
            <person name="Salamov A."/>
            <person name="Lipzen A."/>
            <person name="Mereny Z."/>
            <person name="Hegedus B."/>
            <person name="Baldrian P."/>
            <person name="Stursova M."/>
            <person name="Weitz H."/>
            <person name="Taylor A."/>
            <person name="Grigoriev I.V."/>
            <person name="Nagy L.G."/>
            <person name="Martin F."/>
            <person name="Kauserud H."/>
        </authorList>
    </citation>
    <scope>NUCLEOTIDE SEQUENCE</scope>
    <source>
        <strain evidence="2">CBHHK182m</strain>
    </source>
</reference>
<feature type="compositionally biased region" description="Basic and acidic residues" evidence="1">
    <location>
        <begin position="856"/>
        <end position="865"/>
    </location>
</feature>
<organism evidence="2 3">
    <name type="scientific">Mycena metata</name>
    <dbReference type="NCBI Taxonomy" id="1033252"/>
    <lineage>
        <taxon>Eukaryota</taxon>
        <taxon>Fungi</taxon>
        <taxon>Dikarya</taxon>
        <taxon>Basidiomycota</taxon>
        <taxon>Agaricomycotina</taxon>
        <taxon>Agaricomycetes</taxon>
        <taxon>Agaricomycetidae</taxon>
        <taxon>Agaricales</taxon>
        <taxon>Marasmiineae</taxon>
        <taxon>Mycenaceae</taxon>
        <taxon>Mycena</taxon>
    </lineage>
</organism>
<dbReference type="Proteomes" id="UP001215598">
    <property type="component" value="Unassembled WGS sequence"/>
</dbReference>
<protein>
    <recommendedName>
        <fullName evidence="4">Chromatin elongation factor spt5</fullName>
    </recommendedName>
</protein>
<evidence type="ECO:0008006" key="4">
    <source>
        <dbReference type="Google" id="ProtNLM"/>
    </source>
</evidence>
<evidence type="ECO:0000313" key="3">
    <source>
        <dbReference type="Proteomes" id="UP001215598"/>
    </source>
</evidence>
<evidence type="ECO:0000256" key="1">
    <source>
        <dbReference type="SAM" id="MobiDB-lite"/>
    </source>
</evidence>
<gene>
    <name evidence="2" type="ORF">B0H16DRAFT_1460099</name>
</gene>
<name>A0AAD7IYP1_9AGAR</name>
<proteinExistence type="predicted"/>
<keyword evidence="3" id="KW-1185">Reference proteome</keyword>
<dbReference type="EMBL" id="JARKIB010000060">
    <property type="protein sequence ID" value="KAJ7752119.1"/>
    <property type="molecule type" value="Genomic_DNA"/>
</dbReference>